<dbReference type="AlphaFoldDB" id="A0A367L5Z0"/>
<dbReference type="EMBL" id="LKCN02000014">
    <property type="protein sequence ID" value="RCI09843.1"/>
    <property type="molecule type" value="Genomic_DNA"/>
</dbReference>
<evidence type="ECO:0000313" key="1">
    <source>
        <dbReference type="EMBL" id="RCI09843.1"/>
    </source>
</evidence>
<evidence type="ECO:0000313" key="2">
    <source>
        <dbReference type="Proteomes" id="UP000253664"/>
    </source>
</evidence>
<dbReference type="Proteomes" id="UP000253664">
    <property type="component" value="Unassembled WGS sequence"/>
</dbReference>
<proteinExistence type="predicted"/>
<comment type="caution">
    <text evidence="1">The sequence shown here is derived from an EMBL/GenBank/DDBJ whole genome shotgun (WGS) entry which is preliminary data.</text>
</comment>
<sequence length="66" mass="7691">MIDLSARGRAQKRKSEALIVLSAQFSSSNNTNLVHRVPRQRHKLLFRRVDTSKPLKEEKKILRHSL</sequence>
<accession>A0A367L5Z0</accession>
<keyword evidence="2" id="KW-1185">Reference proteome</keyword>
<reference evidence="1 2" key="1">
    <citation type="journal article" date="2015" name="BMC Genomics">
        <title>Insights from the genome of Ophiocordyceps polyrhachis-furcata to pathogenicity and host specificity in insect fungi.</title>
        <authorList>
            <person name="Wichadakul D."/>
            <person name="Kobmoo N."/>
            <person name="Ingsriswang S."/>
            <person name="Tangphatsornruang S."/>
            <person name="Chantasingh D."/>
            <person name="Luangsa-ard J.J."/>
            <person name="Eurwilaichitr L."/>
        </authorList>
    </citation>
    <scope>NUCLEOTIDE SEQUENCE [LARGE SCALE GENOMIC DNA]</scope>
    <source>
        <strain evidence="1 2">BCC 54312</strain>
    </source>
</reference>
<gene>
    <name evidence="1" type="ORF">L249_3810</name>
</gene>
<name>A0A367L5Z0_9HYPO</name>
<organism evidence="1 2">
    <name type="scientific">Ophiocordyceps polyrhachis-furcata BCC 54312</name>
    <dbReference type="NCBI Taxonomy" id="1330021"/>
    <lineage>
        <taxon>Eukaryota</taxon>
        <taxon>Fungi</taxon>
        <taxon>Dikarya</taxon>
        <taxon>Ascomycota</taxon>
        <taxon>Pezizomycotina</taxon>
        <taxon>Sordariomycetes</taxon>
        <taxon>Hypocreomycetidae</taxon>
        <taxon>Hypocreales</taxon>
        <taxon>Ophiocordycipitaceae</taxon>
        <taxon>Ophiocordyceps</taxon>
    </lineage>
</organism>
<protein>
    <submittedName>
        <fullName evidence="1">Uncharacterized protein</fullName>
    </submittedName>
</protein>